<protein>
    <submittedName>
        <fullName evidence="1">DUF2785 domain-containing protein</fullName>
    </submittedName>
</protein>
<evidence type="ECO:0000313" key="1">
    <source>
        <dbReference type="EMBL" id="MEJ8661162.1"/>
    </source>
</evidence>
<keyword evidence="2" id="KW-1185">Reference proteome</keyword>
<reference evidence="1" key="1">
    <citation type="submission" date="2024-03" db="EMBL/GenBank/DDBJ databases">
        <title>Novel Streptomyces species of biotechnological and ecological value are a feature of Machair soil.</title>
        <authorList>
            <person name="Prole J.R."/>
            <person name="Goodfellow M."/>
            <person name="Allenby N."/>
            <person name="Ward A.C."/>
        </authorList>
    </citation>
    <scope>NUCLEOTIDE SEQUENCE</scope>
    <source>
        <strain evidence="1">MS1.AVA.4</strain>
    </source>
</reference>
<sequence length="272" mass="29119">MSTDPVDWSSIAAADFPFPGAVPASRLCEELSAMLVSPDPEVRDGHAYTAAARWIRQGHLDEVLEELGDTAAGRFTHPEIQARAFAPLVLRCVLTRADAAPCTVAEGAAERWYAGFASWFPAERDTRGWDDSLGWLHAVAHGADAAAAFARALPARRTELLELCARRMTAAHAERRYEQLEDARLAHALSVVLLAPGLTAEQATAWLSVVTDALEGGGPGPVPPWAFNTFATLQSLHLHLTRGLADGGVPPHAPVVATEVAAILRLPYGWLA</sequence>
<dbReference type="EMBL" id="JBBKAI010000002">
    <property type="protein sequence ID" value="MEJ8661162.1"/>
    <property type="molecule type" value="Genomic_DNA"/>
</dbReference>
<accession>A0ACC6QS99</accession>
<organism evidence="1 2">
    <name type="scientific">Streptomyces pratisoli</name>
    <dbReference type="NCBI Taxonomy" id="3139917"/>
    <lineage>
        <taxon>Bacteria</taxon>
        <taxon>Bacillati</taxon>
        <taxon>Actinomycetota</taxon>
        <taxon>Actinomycetes</taxon>
        <taxon>Kitasatosporales</taxon>
        <taxon>Streptomycetaceae</taxon>
        <taxon>Streptomyces</taxon>
    </lineage>
</organism>
<comment type="caution">
    <text evidence="1">The sequence shown here is derived from an EMBL/GenBank/DDBJ whole genome shotgun (WGS) entry which is preliminary data.</text>
</comment>
<name>A0ACC6QS99_9ACTN</name>
<evidence type="ECO:0000313" key="2">
    <source>
        <dbReference type="Proteomes" id="UP001375539"/>
    </source>
</evidence>
<dbReference type="Proteomes" id="UP001375539">
    <property type="component" value="Unassembled WGS sequence"/>
</dbReference>
<proteinExistence type="predicted"/>
<gene>
    <name evidence="1" type="ORF">WKI58_32415</name>
</gene>